<dbReference type="NCBIfam" id="TIGR00254">
    <property type="entry name" value="GGDEF"/>
    <property type="match status" value="1"/>
</dbReference>
<feature type="transmembrane region" description="Helical" evidence="1">
    <location>
        <begin position="12"/>
        <end position="33"/>
    </location>
</feature>
<dbReference type="OrthoDB" id="9814202at2"/>
<proteinExistence type="predicted"/>
<dbReference type="InterPro" id="IPR029787">
    <property type="entry name" value="Nucleotide_cyclase"/>
</dbReference>
<dbReference type="PANTHER" id="PTHR44757">
    <property type="entry name" value="DIGUANYLATE CYCLASE DGCP"/>
    <property type="match status" value="1"/>
</dbReference>
<dbReference type="SUPFAM" id="SSF141868">
    <property type="entry name" value="EAL domain-like"/>
    <property type="match status" value="1"/>
</dbReference>
<evidence type="ECO:0000313" key="6">
    <source>
        <dbReference type="Proteomes" id="UP000285023"/>
    </source>
</evidence>
<evidence type="ECO:0000259" key="2">
    <source>
        <dbReference type="PROSITE" id="PS50883"/>
    </source>
</evidence>
<dbReference type="PROSITE" id="PS50885">
    <property type="entry name" value="HAMP"/>
    <property type="match status" value="1"/>
</dbReference>
<dbReference type="InterPro" id="IPR043128">
    <property type="entry name" value="Rev_trsase/Diguanyl_cyclase"/>
</dbReference>
<dbReference type="PANTHER" id="PTHR44757:SF2">
    <property type="entry name" value="BIOFILM ARCHITECTURE MAINTENANCE PROTEIN MBAA"/>
    <property type="match status" value="1"/>
</dbReference>
<dbReference type="InterPro" id="IPR035919">
    <property type="entry name" value="EAL_sf"/>
</dbReference>
<evidence type="ECO:0000259" key="4">
    <source>
        <dbReference type="PROSITE" id="PS50887"/>
    </source>
</evidence>
<dbReference type="PROSITE" id="PS50887">
    <property type="entry name" value="GGDEF"/>
    <property type="match status" value="1"/>
</dbReference>
<dbReference type="EMBL" id="QXTF01000001">
    <property type="protein sequence ID" value="RIX31794.1"/>
    <property type="molecule type" value="Genomic_DNA"/>
</dbReference>
<evidence type="ECO:0000259" key="3">
    <source>
        <dbReference type="PROSITE" id="PS50885"/>
    </source>
</evidence>
<dbReference type="CDD" id="cd01949">
    <property type="entry name" value="GGDEF"/>
    <property type="match status" value="1"/>
</dbReference>
<dbReference type="SMART" id="SM00267">
    <property type="entry name" value="GGDEF"/>
    <property type="match status" value="1"/>
</dbReference>
<sequence length="560" mass="60690">MKEGTAQKVSNALLSGAAGFASFVFSLIAFLYITSFNEQVIASIVAGAFCLLVSYIASERPNSESARALSALGERLLAVEQGDLTSPTPKIVRDSMPKLATAVDSLFAEVRASIENAHALGMYDPVTSLPNRLHFRAEADKMLASRAQDALAAMLFVDLDRFKNVNDSLGHARGDQLLIMVANRLRVVVTAEIGEGAGPRPLLARLAGDEFTIFFPTMEAAADAERVARRIALAISEPFELHGHSIDIGASVGVALAPEHGSTIESLMRAADIAMYRAKNSGGGRYCLFSEELAEEHQRKIDTEAALSEAVQRGEFVLALQPQLSFATGEVSGAEALLRWNHPREGMRLPNSFIPVAEQTGIIAELGDWVIAEVASMLAEWQSQGIERRLAFNVSPRQLDRADFFQRLRTTLSDAGVPLSLVELEFTESAAMECSQHVLDEIAALRREGASIAIDDFGTGYSNLARLRTMPLDRVKLDPSLIKDIESSEQARVVVQAVVQLIKGVGAEIVAEAVETAAQADILRAMGCETVQGFVFAHPMFEEEYLNWTQNAERGSRSVA</sequence>
<evidence type="ECO:0000313" key="5">
    <source>
        <dbReference type="EMBL" id="RIX31794.1"/>
    </source>
</evidence>
<keyword evidence="6" id="KW-1185">Reference proteome</keyword>
<dbReference type="InterPro" id="IPR000160">
    <property type="entry name" value="GGDEF_dom"/>
</dbReference>
<feature type="domain" description="HAMP" evidence="3">
    <location>
        <begin position="63"/>
        <end position="115"/>
    </location>
</feature>
<dbReference type="Pfam" id="PF00990">
    <property type="entry name" value="GGDEF"/>
    <property type="match status" value="1"/>
</dbReference>
<dbReference type="AlphaFoldDB" id="A0A418Q1T8"/>
<dbReference type="GO" id="GO:0016020">
    <property type="term" value="C:membrane"/>
    <property type="evidence" value="ECO:0007669"/>
    <property type="project" value="InterPro"/>
</dbReference>
<protein>
    <submittedName>
        <fullName evidence="5">EAL domain-containing protein</fullName>
    </submittedName>
</protein>
<evidence type="ECO:0000256" key="1">
    <source>
        <dbReference type="SAM" id="Phobius"/>
    </source>
</evidence>
<organism evidence="5 6">
    <name type="scientific">Sphingomonas edaphi</name>
    <dbReference type="NCBI Taxonomy" id="2315689"/>
    <lineage>
        <taxon>Bacteria</taxon>
        <taxon>Pseudomonadati</taxon>
        <taxon>Pseudomonadota</taxon>
        <taxon>Alphaproteobacteria</taxon>
        <taxon>Sphingomonadales</taxon>
        <taxon>Sphingomonadaceae</taxon>
        <taxon>Sphingomonas</taxon>
    </lineage>
</organism>
<comment type="caution">
    <text evidence="5">The sequence shown here is derived from an EMBL/GenBank/DDBJ whole genome shotgun (WGS) entry which is preliminary data.</text>
</comment>
<dbReference type="InterPro" id="IPR003660">
    <property type="entry name" value="HAMP_dom"/>
</dbReference>
<name>A0A418Q1T8_9SPHN</name>
<keyword evidence="1" id="KW-1133">Transmembrane helix</keyword>
<reference evidence="5 6" key="1">
    <citation type="submission" date="2018-09" db="EMBL/GenBank/DDBJ databases">
        <title>Sphingomonas sp. DAC4.</title>
        <authorList>
            <person name="Seo T."/>
        </authorList>
    </citation>
    <scope>NUCLEOTIDE SEQUENCE [LARGE SCALE GENOMIC DNA]</scope>
    <source>
        <strain evidence="5 6">DAC4</strain>
    </source>
</reference>
<dbReference type="PROSITE" id="PS50883">
    <property type="entry name" value="EAL"/>
    <property type="match status" value="1"/>
</dbReference>
<keyword evidence="1" id="KW-0812">Transmembrane</keyword>
<dbReference type="GO" id="GO:0007165">
    <property type="term" value="P:signal transduction"/>
    <property type="evidence" value="ECO:0007669"/>
    <property type="project" value="InterPro"/>
</dbReference>
<keyword evidence="1" id="KW-0472">Membrane</keyword>
<dbReference type="RefSeq" id="WP_119531101.1">
    <property type="nucleotide sequence ID" value="NZ_QXTF01000001.1"/>
</dbReference>
<dbReference type="SMART" id="SM00052">
    <property type="entry name" value="EAL"/>
    <property type="match status" value="1"/>
</dbReference>
<dbReference type="SUPFAM" id="SSF55073">
    <property type="entry name" value="Nucleotide cyclase"/>
    <property type="match status" value="1"/>
</dbReference>
<dbReference type="InterPro" id="IPR052155">
    <property type="entry name" value="Biofilm_reg_signaling"/>
</dbReference>
<feature type="domain" description="EAL" evidence="2">
    <location>
        <begin position="300"/>
        <end position="553"/>
    </location>
</feature>
<accession>A0A418Q1T8</accession>
<dbReference type="CDD" id="cd01948">
    <property type="entry name" value="EAL"/>
    <property type="match status" value="1"/>
</dbReference>
<dbReference type="Gene3D" id="3.20.20.450">
    <property type="entry name" value="EAL domain"/>
    <property type="match status" value="1"/>
</dbReference>
<gene>
    <name evidence="5" type="ORF">D3M59_01980</name>
</gene>
<dbReference type="Gene3D" id="3.30.70.270">
    <property type="match status" value="1"/>
</dbReference>
<dbReference type="Proteomes" id="UP000285023">
    <property type="component" value="Unassembled WGS sequence"/>
</dbReference>
<feature type="domain" description="GGDEF" evidence="4">
    <location>
        <begin position="150"/>
        <end position="291"/>
    </location>
</feature>
<dbReference type="Pfam" id="PF00563">
    <property type="entry name" value="EAL"/>
    <property type="match status" value="1"/>
</dbReference>
<dbReference type="InterPro" id="IPR001633">
    <property type="entry name" value="EAL_dom"/>
</dbReference>